<sequence length="148" mass="16912">AELKATDSDLWNRLDAVVLQWMYATVSQDILQSILVVDDSDEECWKRIAAMFHDNKHSRAVQLENQFSNTHLENFPSTKAYCNRLKTLLDQLANVDSPVTNTRLVLKMISGLTDAYSGFITYIHQHDPLPTFATARSHLEIEESTMIQ</sequence>
<dbReference type="Pfam" id="PF14223">
    <property type="entry name" value="Retrotran_gag_2"/>
    <property type="match status" value="1"/>
</dbReference>
<evidence type="ECO:0000313" key="2">
    <source>
        <dbReference type="Proteomes" id="UP000265520"/>
    </source>
</evidence>
<organism evidence="1 2">
    <name type="scientific">Trifolium medium</name>
    <dbReference type="NCBI Taxonomy" id="97028"/>
    <lineage>
        <taxon>Eukaryota</taxon>
        <taxon>Viridiplantae</taxon>
        <taxon>Streptophyta</taxon>
        <taxon>Embryophyta</taxon>
        <taxon>Tracheophyta</taxon>
        <taxon>Spermatophyta</taxon>
        <taxon>Magnoliopsida</taxon>
        <taxon>eudicotyledons</taxon>
        <taxon>Gunneridae</taxon>
        <taxon>Pentapetalae</taxon>
        <taxon>rosids</taxon>
        <taxon>fabids</taxon>
        <taxon>Fabales</taxon>
        <taxon>Fabaceae</taxon>
        <taxon>Papilionoideae</taxon>
        <taxon>50 kb inversion clade</taxon>
        <taxon>NPAAA clade</taxon>
        <taxon>Hologalegina</taxon>
        <taxon>IRL clade</taxon>
        <taxon>Trifolieae</taxon>
        <taxon>Trifolium</taxon>
    </lineage>
</organism>
<reference evidence="1 2" key="1">
    <citation type="journal article" date="2018" name="Front. Plant Sci.">
        <title>Red Clover (Trifolium pratense) and Zigzag Clover (T. medium) - A Picture of Genomic Similarities and Differences.</title>
        <authorList>
            <person name="Dluhosova J."/>
            <person name="Istvanek J."/>
            <person name="Nedelnik J."/>
            <person name="Repkova J."/>
        </authorList>
    </citation>
    <scope>NUCLEOTIDE SEQUENCE [LARGE SCALE GENOMIC DNA]</scope>
    <source>
        <strain evidence="2">cv. 10/8</strain>
        <tissue evidence="1">Leaf</tissue>
    </source>
</reference>
<feature type="non-terminal residue" evidence="1">
    <location>
        <position position="1"/>
    </location>
</feature>
<evidence type="ECO:0008006" key="3">
    <source>
        <dbReference type="Google" id="ProtNLM"/>
    </source>
</evidence>
<protein>
    <recommendedName>
        <fullName evidence="3">Flavonol sulfotransferase-like protein</fullName>
    </recommendedName>
</protein>
<dbReference type="PANTHER" id="PTHR47481">
    <property type="match status" value="1"/>
</dbReference>
<keyword evidence="2" id="KW-1185">Reference proteome</keyword>
<name>A0A392PMX7_9FABA</name>
<comment type="caution">
    <text evidence="1">The sequence shown here is derived from an EMBL/GenBank/DDBJ whole genome shotgun (WGS) entry which is preliminary data.</text>
</comment>
<accession>A0A392PMX7</accession>
<dbReference type="EMBL" id="LXQA010087166">
    <property type="protein sequence ID" value="MCI13174.1"/>
    <property type="molecule type" value="Genomic_DNA"/>
</dbReference>
<dbReference type="PANTHER" id="PTHR47481:SF42">
    <property type="entry name" value="RHO GTPASE-ACTIVATING PROTEIN GACK-LIKE"/>
    <property type="match status" value="1"/>
</dbReference>
<dbReference type="AlphaFoldDB" id="A0A392PMX7"/>
<evidence type="ECO:0000313" key="1">
    <source>
        <dbReference type="EMBL" id="MCI13174.1"/>
    </source>
</evidence>
<dbReference type="Proteomes" id="UP000265520">
    <property type="component" value="Unassembled WGS sequence"/>
</dbReference>
<proteinExistence type="predicted"/>